<feature type="compositionally biased region" description="Polar residues" evidence="7">
    <location>
        <begin position="707"/>
        <end position="720"/>
    </location>
</feature>
<evidence type="ECO:0000313" key="10">
    <source>
        <dbReference type="Proteomes" id="UP000652761"/>
    </source>
</evidence>
<dbReference type="InterPro" id="IPR000719">
    <property type="entry name" value="Prot_kinase_dom"/>
</dbReference>
<dbReference type="GO" id="GO:0005524">
    <property type="term" value="F:ATP binding"/>
    <property type="evidence" value="ECO:0007669"/>
    <property type="project" value="UniProtKB-KW"/>
</dbReference>
<comment type="caution">
    <text evidence="9">The sequence shown here is derived from an EMBL/GenBank/DDBJ whole genome shotgun (WGS) entry which is preliminary data.</text>
</comment>
<feature type="region of interest" description="Disordered" evidence="7">
    <location>
        <begin position="707"/>
        <end position="727"/>
    </location>
</feature>
<dbReference type="EC" id="2.7.11.1" evidence="1"/>
<dbReference type="SMART" id="SM00220">
    <property type="entry name" value="S_TKc"/>
    <property type="match status" value="1"/>
</dbReference>
<feature type="region of interest" description="Disordered" evidence="7">
    <location>
        <begin position="397"/>
        <end position="426"/>
    </location>
</feature>
<protein>
    <recommendedName>
        <fullName evidence="1">non-specific serine/threonine protein kinase</fullName>
        <ecNumber evidence="1">2.7.11.1</ecNumber>
    </recommendedName>
</protein>
<dbReference type="InterPro" id="IPR008271">
    <property type="entry name" value="Ser/Thr_kinase_AS"/>
</dbReference>
<evidence type="ECO:0000259" key="8">
    <source>
        <dbReference type="PROSITE" id="PS50011"/>
    </source>
</evidence>
<keyword evidence="2" id="KW-0723">Serine/threonine-protein kinase</keyword>
<dbReference type="GO" id="GO:0005634">
    <property type="term" value="C:nucleus"/>
    <property type="evidence" value="ECO:0007669"/>
    <property type="project" value="TreeGrafter"/>
</dbReference>
<dbReference type="FunFam" id="1.10.510.10:FF:001893">
    <property type="entry name" value="Probable serine/threonine-protein kinase DDB_G0291918"/>
    <property type="match status" value="1"/>
</dbReference>
<dbReference type="EMBL" id="NMUH01000016">
    <property type="protein sequence ID" value="MQL68513.1"/>
    <property type="molecule type" value="Genomic_DNA"/>
</dbReference>
<dbReference type="AlphaFoldDB" id="A0A843TG92"/>
<gene>
    <name evidence="9" type="ORF">Taro_000840</name>
</gene>
<feature type="domain" description="Protein kinase" evidence="8">
    <location>
        <begin position="473"/>
        <end position="893"/>
    </location>
</feature>
<dbReference type="PANTHER" id="PTHR44167">
    <property type="entry name" value="OVARIAN-SPECIFIC SERINE/THREONINE-PROTEIN KINASE LOK-RELATED"/>
    <property type="match status" value="1"/>
</dbReference>
<accession>A0A843TG92</accession>
<evidence type="ECO:0000256" key="6">
    <source>
        <dbReference type="ARBA" id="ARBA00022840"/>
    </source>
</evidence>
<evidence type="ECO:0000256" key="4">
    <source>
        <dbReference type="ARBA" id="ARBA00022741"/>
    </source>
</evidence>
<dbReference type="Gene3D" id="1.10.510.10">
    <property type="entry name" value="Transferase(Phosphotransferase) domain 1"/>
    <property type="match status" value="2"/>
</dbReference>
<keyword evidence="6" id="KW-0067">ATP-binding</keyword>
<keyword evidence="4" id="KW-0547">Nucleotide-binding</keyword>
<dbReference type="GO" id="GO:0004674">
    <property type="term" value="F:protein serine/threonine kinase activity"/>
    <property type="evidence" value="ECO:0007669"/>
    <property type="project" value="UniProtKB-KW"/>
</dbReference>
<dbReference type="PROSITE" id="PS50011">
    <property type="entry name" value="PROTEIN_KINASE_DOM"/>
    <property type="match status" value="1"/>
</dbReference>
<evidence type="ECO:0000256" key="3">
    <source>
        <dbReference type="ARBA" id="ARBA00022679"/>
    </source>
</evidence>
<dbReference type="PROSITE" id="PS00108">
    <property type="entry name" value="PROTEIN_KINASE_ST"/>
    <property type="match status" value="1"/>
</dbReference>
<evidence type="ECO:0000256" key="2">
    <source>
        <dbReference type="ARBA" id="ARBA00022527"/>
    </source>
</evidence>
<dbReference type="PANTHER" id="PTHR44167:SF23">
    <property type="entry name" value="CDC7 KINASE, ISOFORM A-RELATED"/>
    <property type="match status" value="1"/>
</dbReference>
<dbReference type="InterPro" id="IPR011009">
    <property type="entry name" value="Kinase-like_dom_sf"/>
</dbReference>
<keyword evidence="3" id="KW-0808">Transferase</keyword>
<evidence type="ECO:0000256" key="5">
    <source>
        <dbReference type="ARBA" id="ARBA00022777"/>
    </source>
</evidence>
<dbReference type="Pfam" id="PF00069">
    <property type="entry name" value="Pkinase"/>
    <property type="match status" value="1"/>
</dbReference>
<keyword evidence="10" id="KW-1185">Reference proteome</keyword>
<reference evidence="9" key="1">
    <citation type="submission" date="2017-07" db="EMBL/GenBank/DDBJ databases">
        <title>Taro Niue Genome Assembly and Annotation.</title>
        <authorList>
            <person name="Atibalentja N."/>
            <person name="Keating K."/>
            <person name="Fields C.J."/>
        </authorList>
    </citation>
    <scope>NUCLEOTIDE SEQUENCE</scope>
    <source>
        <strain evidence="9">Niue_2</strain>
        <tissue evidence="9">Leaf</tissue>
    </source>
</reference>
<dbReference type="SUPFAM" id="SSF56112">
    <property type="entry name" value="Protein kinase-like (PK-like)"/>
    <property type="match status" value="2"/>
</dbReference>
<dbReference type="GO" id="GO:0044773">
    <property type="term" value="P:mitotic DNA damage checkpoint signaling"/>
    <property type="evidence" value="ECO:0007669"/>
    <property type="project" value="TreeGrafter"/>
</dbReference>
<proteinExistence type="predicted"/>
<evidence type="ECO:0000313" key="9">
    <source>
        <dbReference type="EMBL" id="MQL68513.1"/>
    </source>
</evidence>
<evidence type="ECO:0000256" key="7">
    <source>
        <dbReference type="SAM" id="MobiDB-lite"/>
    </source>
</evidence>
<keyword evidence="5" id="KW-0418">Kinase</keyword>
<sequence>MARDLALAERPAAVPRTDVEIETAWYVLTLLLRMGRPAGPAEVAARLRLAPASAEFLGSLCRVPNSPLRLTDGGLLTVSRVVSAAMGKFVVFGAAPESVPRFVVGFAGLKRVWDAGDLLLRYTSRKRKECGLLPEAKRRSVLYRGNEELEAGECSSHLLSLANVGDRDFAAEVVLEAGECSSHLLTLANVGDRDFAAEVHAAPSDSISQNNLTTDVAVVEYTSRVVEEGRELTLSLLADDTGQCPADEMAGDKTGCIDVDKCSKSVISLGHQLSILGAEVELDMYVPISTNDDNHIAMATQMLVQVEVNSIDELQKDCKEQDNEERDSRCCTAARPIVTDSGGEVQTPANVELVKFGSFGDVLDIFPTPASKLEAVATPPLSEALNSQKQKEELFDKPLDRNPSSVGLLDASGSKSNNRSKNKMAKDHVDGNFNLKKLKRNQNNKMLEKESKDMISKFPKNHEPMKLPDFESFIVEEEEGSGGYGTVYRARRKKDGRIFAIKCPHPNAHPYHVNNELKMLERFGGRSFIINYEGSFKSGRSECFVLEHVDHDRPEVLKKEIDVSEIQWYGYCMFRALSSLHKQGIVHRDVKPGNFLFSRKLNKGYLIDFNLALDLNSKHRPSGKSHANLQRSSEQIAYQYTRVLPSTKAKKSALGRNLEIHSREPAKKADKGSGKALLSKYINKAASKGPDLERGNKYGIQVADGSGVTSAKDATSTKTPSADRLREPIPCCGRKELINLVQEVMHSPKQSSLAIPASQRKRVAAPLGKVERRLAFLTPMPLLSNRVSVLAPGRTPFGGDPDQNMKDIAKLRGSEDLWEVAKLHNRESSFPLELYDIQSLATMKLRDWCEKNTKRVDFLDQIPSSLFDLVDKCLTVNPRLRISADEALMHDFFLPCRDSLRKQRMLRQGLGSETGTQSQ</sequence>
<organism evidence="9 10">
    <name type="scientific">Colocasia esculenta</name>
    <name type="common">Wild taro</name>
    <name type="synonym">Arum esculentum</name>
    <dbReference type="NCBI Taxonomy" id="4460"/>
    <lineage>
        <taxon>Eukaryota</taxon>
        <taxon>Viridiplantae</taxon>
        <taxon>Streptophyta</taxon>
        <taxon>Embryophyta</taxon>
        <taxon>Tracheophyta</taxon>
        <taxon>Spermatophyta</taxon>
        <taxon>Magnoliopsida</taxon>
        <taxon>Liliopsida</taxon>
        <taxon>Araceae</taxon>
        <taxon>Aroideae</taxon>
        <taxon>Colocasieae</taxon>
        <taxon>Colocasia</taxon>
    </lineage>
</organism>
<dbReference type="Proteomes" id="UP000652761">
    <property type="component" value="Unassembled WGS sequence"/>
</dbReference>
<name>A0A843TG92_COLES</name>
<dbReference type="OrthoDB" id="10020333at2759"/>
<evidence type="ECO:0000256" key="1">
    <source>
        <dbReference type="ARBA" id="ARBA00012513"/>
    </source>
</evidence>